<dbReference type="InterPro" id="IPR036390">
    <property type="entry name" value="WH_DNA-bd_sf"/>
</dbReference>
<keyword evidence="2" id="KW-0238">DNA-binding</keyword>
<dbReference type="InterPro" id="IPR011663">
    <property type="entry name" value="UTRA"/>
</dbReference>
<dbReference type="PROSITE" id="PS50949">
    <property type="entry name" value="HTH_GNTR"/>
    <property type="match status" value="1"/>
</dbReference>
<evidence type="ECO:0000256" key="1">
    <source>
        <dbReference type="ARBA" id="ARBA00023015"/>
    </source>
</evidence>
<dbReference type="EMBL" id="NCEQ01000004">
    <property type="protein sequence ID" value="OYX57836.1"/>
    <property type="molecule type" value="Genomic_DNA"/>
</dbReference>
<evidence type="ECO:0000256" key="3">
    <source>
        <dbReference type="ARBA" id="ARBA00023163"/>
    </source>
</evidence>
<dbReference type="SUPFAM" id="SSF46785">
    <property type="entry name" value="Winged helix' DNA-binding domain"/>
    <property type="match status" value="1"/>
</dbReference>
<dbReference type="GO" id="GO:0003700">
    <property type="term" value="F:DNA-binding transcription factor activity"/>
    <property type="evidence" value="ECO:0007669"/>
    <property type="project" value="InterPro"/>
</dbReference>
<dbReference type="Gene3D" id="3.40.1410.10">
    <property type="entry name" value="Chorismate lyase-like"/>
    <property type="match status" value="1"/>
</dbReference>
<dbReference type="AlphaFoldDB" id="A0A258HLT5"/>
<dbReference type="InterPro" id="IPR036388">
    <property type="entry name" value="WH-like_DNA-bd_sf"/>
</dbReference>
<dbReference type="Pfam" id="PF07702">
    <property type="entry name" value="UTRA"/>
    <property type="match status" value="1"/>
</dbReference>
<name>A0A258HLT5_9CAUL</name>
<dbReference type="InterPro" id="IPR028978">
    <property type="entry name" value="Chorismate_lyase_/UTRA_dom_sf"/>
</dbReference>
<evidence type="ECO:0000313" key="6">
    <source>
        <dbReference type="Proteomes" id="UP000216147"/>
    </source>
</evidence>
<dbReference type="PANTHER" id="PTHR44846">
    <property type="entry name" value="MANNOSYL-D-GLYCERATE TRANSPORT/METABOLISM SYSTEM REPRESSOR MNGR-RELATED"/>
    <property type="match status" value="1"/>
</dbReference>
<dbReference type="PRINTS" id="PR00035">
    <property type="entry name" value="HTHGNTR"/>
</dbReference>
<dbReference type="InterPro" id="IPR050679">
    <property type="entry name" value="Bact_HTH_transcr_reg"/>
</dbReference>
<gene>
    <name evidence="5" type="ORF">B7Y86_05030</name>
</gene>
<dbReference type="SUPFAM" id="SSF64288">
    <property type="entry name" value="Chorismate lyase-like"/>
    <property type="match status" value="1"/>
</dbReference>
<feature type="domain" description="HTH gntR-type" evidence="4">
    <location>
        <begin position="12"/>
        <end position="80"/>
    </location>
</feature>
<evidence type="ECO:0000256" key="2">
    <source>
        <dbReference type="ARBA" id="ARBA00023125"/>
    </source>
</evidence>
<dbReference type="GO" id="GO:0045892">
    <property type="term" value="P:negative regulation of DNA-templated transcription"/>
    <property type="evidence" value="ECO:0007669"/>
    <property type="project" value="TreeGrafter"/>
</dbReference>
<reference evidence="5 6" key="1">
    <citation type="submission" date="2017-03" db="EMBL/GenBank/DDBJ databases">
        <title>Lifting the veil on microbial sulfur biogeochemistry in mining wastewaters.</title>
        <authorList>
            <person name="Kantor R.S."/>
            <person name="Colenbrander Nelson T."/>
            <person name="Marshall S."/>
            <person name="Bennett D."/>
            <person name="Apte S."/>
            <person name="Camacho D."/>
            <person name="Thomas B.C."/>
            <person name="Warren L.A."/>
            <person name="Banfield J.F."/>
        </authorList>
    </citation>
    <scope>NUCLEOTIDE SEQUENCE [LARGE SCALE GENOMIC DNA]</scope>
    <source>
        <strain evidence="5">32-68-21</strain>
    </source>
</reference>
<dbReference type="PANTHER" id="PTHR44846:SF10">
    <property type="entry name" value="TRANSCRIPTIONAL REGULATOR-RELATED"/>
    <property type="match status" value="1"/>
</dbReference>
<dbReference type="Proteomes" id="UP000216147">
    <property type="component" value="Unassembled WGS sequence"/>
</dbReference>
<organism evidence="5 6">
    <name type="scientific">Brevundimonas subvibrioides</name>
    <dbReference type="NCBI Taxonomy" id="74313"/>
    <lineage>
        <taxon>Bacteria</taxon>
        <taxon>Pseudomonadati</taxon>
        <taxon>Pseudomonadota</taxon>
        <taxon>Alphaproteobacteria</taxon>
        <taxon>Caulobacterales</taxon>
        <taxon>Caulobacteraceae</taxon>
        <taxon>Brevundimonas</taxon>
    </lineage>
</organism>
<dbReference type="SMART" id="SM00866">
    <property type="entry name" value="UTRA"/>
    <property type="match status" value="1"/>
</dbReference>
<dbReference type="GO" id="GO:0003677">
    <property type="term" value="F:DNA binding"/>
    <property type="evidence" value="ECO:0007669"/>
    <property type="project" value="UniProtKB-KW"/>
</dbReference>
<dbReference type="InterPro" id="IPR000524">
    <property type="entry name" value="Tscrpt_reg_HTH_GntR"/>
</dbReference>
<evidence type="ECO:0000259" key="4">
    <source>
        <dbReference type="PROSITE" id="PS50949"/>
    </source>
</evidence>
<dbReference type="Pfam" id="PF00392">
    <property type="entry name" value="GntR"/>
    <property type="match status" value="1"/>
</dbReference>
<comment type="caution">
    <text evidence="5">The sequence shown here is derived from an EMBL/GenBank/DDBJ whole genome shotgun (WGS) entry which is preliminary data.</text>
</comment>
<protein>
    <submittedName>
        <fullName evidence="5">GntR family transcriptional regulator</fullName>
    </submittedName>
</protein>
<proteinExistence type="predicted"/>
<dbReference type="SMART" id="SM00345">
    <property type="entry name" value="HTH_GNTR"/>
    <property type="match status" value="1"/>
</dbReference>
<evidence type="ECO:0000313" key="5">
    <source>
        <dbReference type="EMBL" id="OYX57836.1"/>
    </source>
</evidence>
<dbReference type="CDD" id="cd07377">
    <property type="entry name" value="WHTH_GntR"/>
    <property type="match status" value="1"/>
</dbReference>
<keyword evidence="1" id="KW-0805">Transcription regulation</keyword>
<accession>A0A258HLT5</accession>
<dbReference type="Gene3D" id="1.10.10.10">
    <property type="entry name" value="Winged helix-like DNA-binding domain superfamily/Winged helix DNA-binding domain"/>
    <property type="match status" value="1"/>
</dbReference>
<keyword evidence="3" id="KW-0804">Transcription</keyword>
<sequence>MVNTASALKSEGLHYLGMRDDIAARIAAGDLKPGDKLPSERRLQDEVGVARGTIRAGLFQLEAEGVIYRRDRSGWYVSPPPVVYDPTRWEGFMSYVEAQGRNPTTETISAELVVADPLLAEVFSRPAGSPLYMIRRRRYVDSRAVLVERIVVDAALAPDLLRFSFDESLTSILKSEYGLSVARNQVSMQPCALTGYEAEALRLKPGLPGLAVQRISYDAQGRVVEYDHEHWRHDAVRISVDIRVR</sequence>